<keyword evidence="14" id="KW-1185">Reference proteome</keyword>
<dbReference type="PANTHER" id="PTHR43616">
    <property type="entry name" value="GLYCEROL DEHYDROGENASE"/>
    <property type="match status" value="1"/>
</dbReference>
<feature type="binding site" evidence="12">
    <location>
        <begin position="96"/>
        <end position="100"/>
    </location>
    <ligand>
        <name>NAD(+)</name>
        <dbReference type="ChEBI" id="CHEBI:57540"/>
    </ligand>
</feature>
<evidence type="ECO:0000256" key="5">
    <source>
        <dbReference type="ARBA" id="ARBA00023002"/>
    </source>
</evidence>
<evidence type="ECO:0000256" key="1">
    <source>
        <dbReference type="ARBA" id="ARBA00022490"/>
    </source>
</evidence>
<dbReference type="InterPro" id="IPR016205">
    <property type="entry name" value="Glycerol_DH"/>
</dbReference>
<dbReference type="Pfam" id="PF13685">
    <property type="entry name" value="Fe-ADH_2"/>
    <property type="match status" value="1"/>
</dbReference>
<feature type="binding site" evidence="10">
    <location>
        <position position="268"/>
    </location>
    <ligand>
        <name>glycerol</name>
        <dbReference type="ChEBI" id="CHEBI:17754"/>
    </ligand>
</feature>
<feature type="binding site" evidence="10">
    <location>
        <position position="170"/>
    </location>
    <ligand>
        <name>glycerol</name>
        <dbReference type="ChEBI" id="CHEBI:17754"/>
    </ligand>
</feature>
<dbReference type="GO" id="GO:0016614">
    <property type="term" value="F:oxidoreductase activity, acting on CH-OH group of donors"/>
    <property type="evidence" value="ECO:0007669"/>
    <property type="project" value="InterPro"/>
</dbReference>
<dbReference type="Gene3D" id="1.20.1090.10">
    <property type="entry name" value="Dehydroquinate synthase-like - alpha domain"/>
    <property type="match status" value="1"/>
</dbReference>
<name>A0A1T3NY36_9ACTN</name>
<evidence type="ECO:0000313" key="14">
    <source>
        <dbReference type="Proteomes" id="UP000190037"/>
    </source>
</evidence>
<keyword evidence="5" id="KW-0560">Oxidoreductase</keyword>
<proteinExistence type="predicted"/>
<keyword evidence="10" id="KW-0862">Zinc</keyword>
<accession>A0A1T3NY36</accession>
<keyword evidence="6 12" id="KW-0520">NAD</keyword>
<dbReference type="Proteomes" id="UP000190037">
    <property type="component" value="Unassembled WGS sequence"/>
</dbReference>
<evidence type="ECO:0000256" key="2">
    <source>
        <dbReference type="ARBA" id="ARBA00022516"/>
    </source>
</evidence>
<dbReference type="InterPro" id="IPR032837">
    <property type="entry name" value="G1PDH"/>
</dbReference>
<keyword evidence="4" id="KW-0521">NADP</keyword>
<comment type="cofactor">
    <cofactor evidence="10">
        <name>Zn(2+)</name>
        <dbReference type="ChEBI" id="CHEBI:29105"/>
    </cofactor>
    <text evidence="10">Binds 1 zinc ion per subunit.</text>
</comment>
<comment type="caution">
    <text evidence="13">The sequence shown here is derived from an EMBL/GenBank/DDBJ whole genome shotgun (WGS) entry which is preliminary data.</text>
</comment>
<evidence type="ECO:0000256" key="6">
    <source>
        <dbReference type="ARBA" id="ARBA00023027"/>
    </source>
</evidence>
<dbReference type="STRING" id="159449.B4N89_13015"/>
<evidence type="ECO:0000313" key="13">
    <source>
        <dbReference type="EMBL" id="OPC81739.1"/>
    </source>
</evidence>
<keyword evidence="2" id="KW-0444">Lipid biosynthesis</keyword>
<gene>
    <name evidence="13" type="ORF">B4N89_13015</name>
</gene>
<keyword evidence="7" id="KW-0443">Lipid metabolism</keyword>
<evidence type="ECO:0000256" key="11">
    <source>
        <dbReference type="PIRSR" id="PIRSR000112-2"/>
    </source>
</evidence>
<feature type="binding site" evidence="12">
    <location>
        <position position="127"/>
    </location>
    <ligand>
        <name>NAD(+)</name>
        <dbReference type="ChEBI" id="CHEBI:57540"/>
    </ligand>
</feature>
<dbReference type="EMBL" id="MWQN01000001">
    <property type="protein sequence ID" value="OPC81739.1"/>
    <property type="molecule type" value="Genomic_DNA"/>
</dbReference>
<dbReference type="PANTHER" id="PTHR43616:SF5">
    <property type="entry name" value="GLYCEROL DEHYDROGENASE 1"/>
    <property type="match status" value="1"/>
</dbReference>
<keyword evidence="8" id="KW-0594">Phospholipid biosynthesis</keyword>
<evidence type="ECO:0000256" key="12">
    <source>
        <dbReference type="PIRSR" id="PIRSR000112-3"/>
    </source>
</evidence>
<dbReference type="eggNOG" id="COG0371">
    <property type="taxonomic scope" value="Bacteria"/>
</dbReference>
<evidence type="ECO:0000256" key="8">
    <source>
        <dbReference type="ARBA" id="ARBA00023209"/>
    </source>
</evidence>
<dbReference type="GO" id="GO:0008654">
    <property type="term" value="P:phospholipid biosynthetic process"/>
    <property type="evidence" value="ECO:0007669"/>
    <property type="project" value="UniProtKB-KW"/>
</dbReference>
<keyword evidence="1" id="KW-0963">Cytoplasm</keyword>
<feature type="binding site" evidence="11">
    <location>
        <position position="123"/>
    </location>
    <ligand>
        <name>glycerol</name>
        <dbReference type="ChEBI" id="CHEBI:17754"/>
    </ligand>
</feature>
<sequence length="356" mass="37097">MPVLTRLVPTPLTVDIRAGAVTDLAGILADRRVSTSGRIAVVVSEGSGAGLRERFAPQLPGAEWYSVGGGTLTAAVDLADRMRGGAYDAVVGLGGGRVLDATKYAAARVGLPMVAVATNLAHDGIASPVSILDNDAGRGSYGVPTPIALVVDLDLVRAAPQRFVRSGIGESLSNLCAVADWELSHRVTGEPLDGLAVALARTSGDSMLHRPGGIEDDDFLVALTEGLVLSGIAMSVAGTTRPCSGACHEISHAIDLLYGERDGHDGLHGEQVGLGAAFATHLRGDEALTRLLTSTLARHKLPVVPEHLGLTIDEFTAVVTHAPQTRPGRFTILEHLDLDHDAIRDSVTEYVHTYGG</sequence>
<dbReference type="OrthoDB" id="5198708at2"/>
<dbReference type="CDD" id="cd08174">
    <property type="entry name" value="G1PDH-like"/>
    <property type="match status" value="1"/>
</dbReference>
<evidence type="ECO:0000256" key="10">
    <source>
        <dbReference type="PIRSR" id="PIRSR000112-1"/>
    </source>
</evidence>
<keyword evidence="9" id="KW-1208">Phospholipid metabolism</keyword>
<dbReference type="PIRSF" id="PIRSF000112">
    <property type="entry name" value="Glycerol_dehydrogenase"/>
    <property type="match status" value="1"/>
</dbReference>
<reference evidence="13 14" key="1">
    <citation type="submission" date="2017-03" db="EMBL/GenBank/DDBJ databases">
        <title>Draft genome sequence of Streptomyces scabrisporus NF3, endophyte isolated from Amphipterygium adstringens.</title>
        <authorList>
            <person name="Vazquez M."/>
            <person name="Ceapa C.D."/>
            <person name="Rodriguez Luna D."/>
            <person name="Sanchez Esquivel S."/>
        </authorList>
    </citation>
    <scope>NUCLEOTIDE SEQUENCE [LARGE SCALE GENOMIC DNA]</scope>
    <source>
        <strain evidence="13 14">NF3</strain>
    </source>
</reference>
<evidence type="ECO:0000256" key="4">
    <source>
        <dbReference type="ARBA" id="ARBA00022857"/>
    </source>
</evidence>
<evidence type="ECO:0000256" key="9">
    <source>
        <dbReference type="ARBA" id="ARBA00023264"/>
    </source>
</evidence>
<dbReference type="SUPFAM" id="SSF56796">
    <property type="entry name" value="Dehydroquinate synthase-like"/>
    <property type="match status" value="1"/>
</dbReference>
<protein>
    <submittedName>
        <fullName evidence="13">Dehydrogenase</fullName>
    </submittedName>
</protein>
<dbReference type="Gene3D" id="3.40.50.1970">
    <property type="match status" value="1"/>
</dbReference>
<dbReference type="AlphaFoldDB" id="A0A1T3NY36"/>
<dbReference type="RefSeq" id="WP_078976014.1">
    <property type="nucleotide sequence ID" value="NZ_MWQN01000001.1"/>
</dbReference>
<feature type="binding site" evidence="10">
    <location>
        <position position="248"/>
    </location>
    <ligand>
        <name>glycerol</name>
        <dbReference type="ChEBI" id="CHEBI:17754"/>
    </ligand>
</feature>
<keyword evidence="3 10" id="KW-0479">Metal-binding</keyword>
<dbReference type="GO" id="GO:0046872">
    <property type="term" value="F:metal ion binding"/>
    <property type="evidence" value="ECO:0007669"/>
    <property type="project" value="UniProtKB-KW"/>
</dbReference>
<evidence type="ECO:0000256" key="3">
    <source>
        <dbReference type="ARBA" id="ARBA00022723"/>
    </source>
</evidence>
<organism evidence="13 14">
    <name type="scientific">Embleya scabrispora</name>
    <dbReference type="NCBI Taxonomy" id="159449"/>
    <lineage>
        <taxon>Bacteria</taxon>
        <taxon>Bacillati</taxon>
        <taxon>Actinomycetota</taxon>
        <taxon>Actinomycetes</taxon>
        <taxon>Kitasatosporales</taxon>
        <taxon>Streptomycetaceae</taxon>
        <taxon>Embleya</taxon>
    </lineage>
</organism>
<evidence type="ECO:0000256" key="7">
    <source>
        <dbReference type="ARBA" id="ARBA00023098"/>
    </source>
</evidence>